<dbReference type="Proteomes" id="UP000306050">
    <property type="component" value="Chromosome SGRAM_4"/>
</dbReference>
<comment type="caution">
    <text evidence="3">The sequence shown here is derived from an EMBL/GenBank/DDBJ whole genome shotgun (WGS) entry which is preliminary data.</text>
</comment>
<keyword evidence="4" id="KW-1185">Reference proteome</keyword>
<accession>A0A4U7KRA5</accession>
<feature type="region of interest" description="Disordered" evidence="1">
    <location>
        <begin position="136"/>
        <end position="160"/>
    </location>
</feature>
<dbReference type="GeneID" id="40727501"/>
<protein>
    <submittedName>
        <fullName evidence="3">Uncharacterized protein</fullName>
    </submittedName>
</protein>
<dbReference type="OrthoDB" id="2550438at2759"/>
<dbReference type="Pfam" id="PF06522">
    <property type="entry name" value="B12D"/>
    <property type="match status" value="1"/>
</dbReference>
<dbReference type="AlphaFoldDB" id="A0A4U7KRA5"/>
<dbReference type="KEGG" id="sgra:EX895_004606"/>
<reference evidence="3 4" key="1">
    <citation type="submission" date="2019-05" db="EMBL/GenBank/DDBJ databases">
        <title>Sporisorium graminicola CBS 10092 draft sequencing and annotation.</title>
        <authorList>
            <person name="Solano-Gonzalez S."/>
            <person name="Caddick M.X."/>
            <person name="Darby A."/>
        </authorList>
    </citation>
    <scope>NUCLEOTIDE SEQUENCE [LARGE SCALE GENOMIC DNA]</scope>
    <source>
        <strain evidence="3 4">CBS 10092</strain>
    </source>
</reference>
<keyword evidence="2" id="KW-0812">Transmembrane</keyword>
<name>A0A4U7KRA5_9BASI</name>
<evidence type="ECO:0000256" key="2">
    <source>
        <dbReference type="SAM" id="Phobius"/>
    </source>
</evidence>
<organism evidence="3 4">
    <name type="scientific">Sporisorium graminicola</name>
    <dbReference type="NCBI Taxonomy" id="280036"/>
    <lineage>
        <taxon>Eukaryota</taxon>
        <taxon>Fungi</taxon>
        <taxon>Dikarya</taxon>
        <taxon>Basidiomycota</taxon>
        <taxon>Ustilaginomycotina</taxon>
        <taxon>Ustilaginomycetes</taxon>
        <taxon>Ustilaginales</taxon>
        <taxon>Ustilaginaceae</taxon>
        <taxon>Sporisorium</taxon>
    </lineage>
</organism>
<evidence type="ECO:0000256" key="1">
    <source>
        <dbReference type="SAM" id="MobiDB-lite"/>
    </source>
</evidence>
<evidence type="ECO:0000313" key="4">
    <source>
        <dbReference type="Proteomes" id="UP000306050"/>
    </source>
</evidence>
<dbReference type="RefSeq" id="XP_029738442.1">
    <property type="nucleotide sequence ID" value="XM_029885200.1"/>
</dbReference>
<dbReference type="EMBL" id="SRRM01000017">
    <property type="protein sequence ID" value="TKY86457.1"/>
    <property type="molecule type" value="Genomic_DNA"/>
</dbReference>
<dbReference type="InterPro" id="IPR010530">
    <property type="entry name" value="B12D"/>
</dbReference>
<gene>
    <name evidence="3" type="ORF">EX895_004606</name>
</gene>
<evidence type="ECO:0000313" key="3">
    <source>
        <dbReference type="EMBL" id="TKY86457.1"/>
    </source>
</evidence>
<feature type="transmembrane region" description="Helical" evidence="2">
    <location>
        <begin position="72"/>
        <end position="92"/>
    </location>
</feature>
<sequence length="160" mass="17976">MRLMIPSASSLRQSLAQVSGARRAAPFPTQLGIAPRVSTRNFTFSAIRKDDQSRAKAEGVKQVMNRPEITPLFLFTGGIIGLALFFGGRHLVKDKELRVDHKQQNRLATKTEQLDFDAMAKVADDPEGKLTKEAIEEEKKRSQRKEDIKQDKQEKAADKL</sequence>
<keyword evidence="2" id="KW-1133">Transmembrane helix</keyword>
<proteinExistence type="predicted"/>
<keyword evidence="2" id="KW-0472">Membrane</keyword>